<dbReference type="InterPro" id="IPR011935">
    <property type="entry name" value="CHP02231"/>
</dbReference>
<sequence length="596" mass="67443">MSSSLNESHIQTFAISDLPVKNVVVYLDRAEVKRVVRTKVLAGRNRFVLKNISPVIESQSIRVEGQKSALISEVCYLELPISEVKDSDSKLNSLESEKCRLENEKTLLEDQICLLRNQLDVLDGVAKQIGQNVLVTKDIDALRRENTNPPTSPASAFLLCDDAMKNLTEFLAFYGNKASDMKRDIREKEKDLTCLREKIELLERELDRQRCRSEYDKRVRQIKVEIEVPEEGLVEIYLSYQVYCANWRPCYDIRASTSEFESAEYTKLQVVYWGIVEQKTDEDWHDAEVILSTATPCLDGVLPSVPTLVAGLQRYQTQVKQLINGTRRKPLTNDSFDEDIGIGSYDYNEYVDGNALNKMAATQHTGSDSDLVQPADSIPSTYFPIEAHVAVEGNGQPQKLMIAKIELEPQFLHETTPSRAASAFVSAIVTNSSDLPFLPGSASIFLNNSFVATTSIRSILPGEEFRCVLGMDHAIKVEYKHGQKRNEQIGFMSKNQLTTHEQTIFLRNAKVNQCANVTIREPIPKPSDDKIKVTILSPDIKNSRYNTEQARLSKENNLEWVVNLQPGEQKIVTVRYGIEYPLSENVVYTIAHLRNR</sequence>
<feature type="domain" description="DUF4140" evidence="3">
    <location>
        <begin position="23"/>
        <end position="122"/>
    </location>
</feature>
<evidence type="ECO:0000313" key="5">
    <source>
        <dbReference type="Proteomes" id="UP001201812"/>
    </source>
</evidence>
<name>A0AAD4NIX9_9BILA</name>
<keyword evidence="1" id="KW-0175">Coiled coil</keyword>
<dbReference type="AlphaFoldDB" id="A0AAD4NIX9"/>
<evidence type="ECO:0000259" key="2">
    <source>
        <dbReference type="Pfam" id="PF13598"/>
    </source>
</evidence>
<evidence type="ECO:0000259" key="3">
    <source>
        <dbReference type="Pfam" id="PF13600"/>
    </source>
</evidence>
<organism evidence="4 5">
    <name type="scientific">Ditylenchus destructor</name>
    <dbReference type="NCBI Taxonomy" id="166010"/>
    <lineage>
        <taxon>Eukaryota</taxon>
        <taxon>Metazoa</taxon>
        <taxon>Ecdysozoa</taxon>
        <taxon>Nematoda</taxon>
        <taxon>Chromadorea</taxon>
        <taxon>Rhabditida</taxon>
        <taxon>Tylenchina</taxon>
        <taxon>Tylenchomorpha</taxon>
        <taxon>Sphaerularioidea</taxon>
        <taxon>Anguinidae</taxon>
        <taxon>Anguininae</taxon>
        <taxon>Ditylenchus</taxon>
    </lineage>
</organism>
<evidence type="ECO:0000256" key="1">
    <source>
        <dbReference type="SAM" id="Coils"/>
    </source>
</evidence>
<protein>
    <submittedName>
        <fullName evidence="4">Protein F37C4.5</fullName>
    </submittedName>
</protein>
<accession>A0AAD4NIX9</accession>
<proteinExistence type="predicted"/>
<keyword evidence="5" id="KW-1185">Reference proteome</keyword>
<dbReference type="Proteomes" id="UP001201812">
    <property type="component" value="Unassembled WGS sequence"/>
</dbReference>
<feature type="domain" description="DUF4139" evidence="2">
    <location>
        <begin position="238"/>
        <end position="581"/>
    </location>
</feature>
<dbReference type="Pfam" id="PF13600">
    <property type="entry name" value="DUF4140"/>
    <property type="match status" value="1"/>
</dbReference>
<evidence type="ECO:0000313" key="4">
    <source>
        <dbReference type="EMBL" id="KAI1726502.1"/>
    </source>
</evidence>
<comment type="caution">
    <text evidence="4">The sequence shown here is derived from an EMBL/GenBank/DDBJ whole genome shotgun (WGS) entry which is preliminary data.</text>
</comment>
<reference evidence="4" key="1">
    <citation type="submission" date="2022-01" db="EMBL/GenBank/DDBJ databases">
        <title>Genome Sequence Resource for Two Populations of Ditylenchus destructor, the Migratory Endoparasitic Phytonematode.</title>
        <authorList>
            <person name="Zhang H."/>
            <person name="Lin R."/>
            <person name="Xie B."/>
        </authorList>
    </citation>
    <scope>NUCLEOTIDE SEQUENCE</scope>
    <source>
        <strain evidence="4">BazhouSP</strain>
    </source>
</reference>
<dbReference type="Pfam" id="PF13598">
    <property type="entry name" value="DUF4139"/>
    <property type="match status" value="1"/>
</dbReference>
<dbReference type="EMBL" id="JAKKPZ010000002">
    <property type="protein sequence ID" value="KAI1726502.1"/>
    <property type="molecule type" value="Genomic_DNA"/>
</dbReference>
<gene>
    <name evidence="4" type="ORF">DdX_03223</name>
</gene>
<feature type="coiled-coil region" evidence="1">
    <location>
        <begin position="178"/>
        <end position="212"/>
    </location>
</feature>
<dbReference type="PANTHER" id="PTHR31005:SF10">
    <property type="entry name" value="DUF4140 DOMAIN-CONTAINING PROTEIN"/>
    <property type="match status" value="1"/>
</dbReference>
<dbReference type="InterPro" id="IPR037291">
    <property type="entry name" value="DUF4139"/>
</dbReference>
<dbReference type="PANTHER" id="PTHR31005">
    <property type="entry name" value="DUF4139 DOMAIN-CONTAINING PROTEIN"/>
    <property type="match status" value="1"/>
</dbReference>
<dbReference type="InterPro" id="IPR025554">
    <property type="entry name" value="DUF4140"/>
</dbReference>
<dbReference type="NCBIfam" id="TIGR02231">
    <property type="entry name" value="mucoidy inhibitor MuiA family protein"/>
    <property type="match status" value="1"/>
</dbReference>